<proteinExistence type="predicted"/>
<keyword evidence="1" id="KW-0479">Metal-binding</keyword>
<sequence>MKGSSAANPMKGKGPLKGKGCLKRKVENVVPQEETTRSSMSKDFCKACLTTWVEDITSGENQLWIQFDQCDGWVHAGCLTERVDADEPFTCPDCV</sequence>
<protein>
    <recommendedName>
        <fullName evidence="4">Zinc finger PHD-type domain-containing protein</fullName>
    </recommendedName>
</protein>
<organism evidence="5 6">
    <name type="scientific">Dreissena polymorpha</name>
    <name type="common">Zebra mussel</name>
    <name type="synonym">Mytilus polymorpha</name>
    <dbReference type="NCBI Taxonomy" id="45954"/>
    <lineage>
        <taxon>Eukaryota</taxon>
        <taxon>Metazoa</taxon>
        <taxon>Spiralia</taxon>
        <taxon>Lophotrochozoa</taxon>
        <taxon>Mollusca</taxon>
        <taxon>Bivalvia</taxon>
        <taxon>Autobranchia</taxon>
        <taxon>Heteroconchia</taxon>
        <taxon>Euheterodonta</taxon>
        <taxon>Imparidentia</taxon>
        <taxon>Neoheterodontei</taxon>
        <taxon>Myida</taxon>
        <taxon>Dreissenoidea</taxon>
        <taxon>Dreissenidae</taxon>
        <taxon>Dreissena</taxon>
    </lineage>
</organism>
<dbReference type="InterPro" id="IPR001965">
    <property type="entry name" value="Znf_PHD"/>
</dbReference>
<gene>
    <name evidence="5" type="ORF">DPMN_182744</name>
</gene>
<evidence type="ECO:0000256" key="2">
    <source>
        <dbReference type="ARBA" id="ARBA00022771"/>
    </source>
</evidence>
<accession>A0A9D4DGA0</accession>
<keyword evidence="6" id="KW-1185">Reference proteome</keyword>
<evidence type="ECO:0000313" key="5">
    <source>
        <dbReference type="EMBL" id="KAH3748306.1"/>
    </source>
</evidence>
<evidence type="ECO:0000256" key="1">
    <source>
        <dbReference type="ARBA" id="ARBA00022723"/>
    </source>
</evidence>
<dbReference type="Gene3D" id="3.30.40.10">
    <property type="entry name" value="Zinc/RING finger domain, C3HC4 (zinc finger)"/>
    <property type="match status" value="1"/>
</dbReference>
<dbReference type="AlphaFoldDB" id="A0A9D4DGA0"/>
<dbReference type="SMART" id="SM00249">
    <property type="entry name" value="PHD"/>
    <property type="match status" value="1"/>
</dbReference>
<keyword evidence="3" id="KW-0862">Zinc</keyword>
<reference evidence="5" key="2">
    <citation type="submission" date="2020-11" db="EMBL/GenBank/DDBJ databases">
        <authorList>
            <person name="McCartney M.A."/>
            <person name="Auch B."/>
            <person name="Kono T."/>
            <person name="Mallez S."/>
            <person name="Becker A."/>
            <person name="Gohl D.M."/>
            <person name="Silverstein K.A.T."/>
            <person name="Koren S."/>
            <person name="Bechman K.B."/>
            <person name="Herman A."/>
            <person name="Abrahante J.E."/>
            <person name="Garbe J."/>
        </authorList>
    </citation>
    <scope>NUCLEOTIDE SEQUENCE</scope>
    <source>
        <strain evidence="5">Duluth1</strain>
        <tissue evidence="5">Whole animal</tissue>
    </source>
</reference>
<evidence type="ECO:0000256" key="3">
    <source>
        <dbReference type="ARBA" id="ARBA00022833"/>
    </source>
</evidence>
<evidence type="ECO:0000259" key="4">
    <source>
        <dbReference type="SMART" id="SM00249"/>
    </source>
</evidence>
<dbReference type="SUPFAM" id="SSF57903">
    <property type="entry name" value="FYVE/PHD zinc finger"/>
    <property type="match status" value="1"/>
</dbReference>
<reference evidence="5" key="1">
    <citation type="journal article" date="2019" name="bioRxiv">
        <title>The Genome of the Zebra Mussel, Dreissena polymorpha: A Resource for Invasive Species Research.</title>
        <authorList>
            <person name="McCartney M.A."/>
            <person name="Auch B."/>
            <person name="Kono T."/>
            <person name="Mallez S."/>
            <person name="Zhang Y."/>
            <person name="Obille A."/>
            <person name="Becker A."/>
            <person name="Abrahante J.E."/>
            <person name="Garbe J."/>
            <person name="Badalamenti J.P."/>
            <person name="Herman A."/>
            <person name="Mangelson H."/>
            <person name="Liachko I."/>
            <person name="Sullivan S."/>
            <person name="Sone E.D."/>
            <person name="Koren S."/>
            <person name="Silverstein K.A.T."/>
            <person name="Beckman K.B."/>
            <person name="Gohl D.M."/>
        </authorList>
    </citation>
    <scope>NUCLEOTIDE SEQUENCE</scope>
    <source>
        <strain evidence="5">Duluth1</strain>
        <tissue evidence="5">Whole animal</tissue>
    </source>
</reference>
<dbReference type="InterPro" id="IPR011011">
    <property type="entry name" value="Znf_FYVE_PHD"/>
</dbReference>
<name>A0A9D4DGA0_DREPO</name>
<dbReference type="GO" id="GO:0008270">
    <property type="term" value="F:zinc ion binding"/>
    <property type="evidence" value="ECO:0007669"/>
    <property type="project" value="UniProtKB-KW"/>
</dbReference>
<dbReference type="EMBL" id="JAIWYP010000010">
    <property type="protein sequence ID" value="KAH3748306.1"/>
    <property type="molecule type" value="Genomic_DNA"/>
</dbReference>
<dbReference type="Proteomes" id="UP000828390">
    <property type="component" value="Unassembled WGS sequence"/>
</dbReference>
<keyword evidence="2" id="KW-0863">Zinc-finger</keyword>
<comment type="caution">
    <text evidence="5">The sequence shown here is derived from an EMBL/GenBank/DDBJ whole genome shotgun (WGS) entry which is preliminary data.</text>
</comment>
<dbReference type="InterPro" id="IPR013083">
    <property type="entry name" value="Znf_RING/FYVE/PHD"/>
</dbReference>
<evidence type="ECO:0000313" key="6">
    <source>
        <dbReference type="Proteomes" id="UP000828390"/>
    </source>
</evidence>
<feature type="domain" description="Zinc finger PHD-type" evidence="4">
    <location>
        <begin position="44"/>
        <end position="95"/>
    </location>
</feature>